<organism evidence="3 5">
    <name type="scientific">Phycicoccus flavus</name>
    <dbReference type="NCBI Taxonomy" id="2502783"/>
    <lineage>
        <taxon>Bacteria</taxon>
        <taxon>Bacillati</taxon>
        <taxon>Actinomycetota</taxon>
        <taxon>Actinomycetes</taxon>
        <taxon>Micrococcales</taxon>
        <taxon>Intrasporangiaceae</taxon>
        <taxon>Phycicoccus</taxon>
    </lineage>
</organism>
<dbReference type="GO" id="GO:0016831">
    <property type="term" value="F:carboxy-lyase activity"/>
    <property type="evidence" value="ECO:0007669"/>
    <property type="project" value="InterPro"/>
</dbReference>
<protein>
    <submittedName>
        <fullName evidence="3">Amidohydrolase family protein</fullName>
    </submittedName>
</protein>
<feature type="domain" description="Amidohydrolase-related" evidence="2">
    <location>
        <begin position="8"/>
        <end position="230"/>
    </location>
</feature>
<dbReference type="AlphaFoldDB" id="A0A8T6R436"/>
<evidence type="ECO:0000256" key="1">
    <source>
        <dbReference type="ARBA" id="ARBA00023239"/>
    </source>
</evidence>
<dbReference type="InterPro" id="IPR032466">
    <property type="entry name" value="Metal_Hydrolase"/>
</dbReference>
<dbReference type="Pfam" id="PF04909">
    <property type="entry name" value="Amidohydro_2"/>
    <property type="match status" value="1"/>
</dbReference>
<dbReference type="EMBL" id="SAYU02000035">
    <property type="protein sequence ID" value="NHA68685.1"/>
    <property type="molecule type" value="Genomic_DNA"/>
</dbReference>
<dbReference type="RefSeq" id="WP_164896066.1">
    <property type="nucleotide sequence ID" value="NZ_SAYU02000033.1"/>
</dbReference>
<sequence>MEHDVEIVDAQIHLWQGGGAPQHHRQTPFLVEEALAEMDTAGVDRALNCPAIWDPRANDYAAEVAAQQPDRIASLGWFPLEGEPAPREVDRLMERPGMLGLRFVLAMPDLAERLATGDLDWVWERADELELPVALMVHPAQIPLVGDIATRFPATRLVVDHLGVLPFLGLPEAAAHLDTLLKLAQRPNVAVKASGVPSMATDLYPFESTHEVLRRTLDAFGPERVFWGSDITRMPCSWRECVTAFAEELPWLAGDDLALVMGRAVRRWVGWL</sequence>
<evidence type="ECO:0000313" key="4">
    <source>
        <dbReference type="EMBL" id="NHA68685.1"/>
    </source>
</evidence>
<evidence type="ECO:0000313" key="3">
    <source>
        <dbReference type="EMBL" id="NHA68616.1"/>
    </source>
</evidence>
<name>A0A8T6R436_9MICO</name>
<dbReference type="GO" id="GO:0016787">
    <property type="term" value="F:hydrolase activity"/>
    <property type="evidence" value="ECO:0007669"/>
    <property type="project" value="InterPro"/>
</dbReference>
<accession>A0A8T6R436</accession>
<dbReference type="Proteomes" id="UP000287866">
    <property type="component" value="Unassembled WGS sequence"/>
</dbReference>
<dbReference type="InterPro" id="IPR032465">
    <property type="entry name" value="ACMSD"/>
</dbReference>
<gene>
    <name evidence="3" type="ORF">EPD83_011215</name>
    <name evidence="4" type="ORF">EPD83_011575</name>
</gene>
<keyword evidence="1" id="KW-0456">Lyase</keyword>
<evidence type="ECO:0000313" key="5">
    <source>
        <dbReference type="Proteomes" id="UP000287866"/>
    </source>
</evidence>
<evidence type="ECO:0000259" key="2">
    <source>
        <dbReference type="Pfam" id="PF04909"/>
    </source>
</evidence>
<reference evidence="3" key="1">
    <citation type="submission" date="2020-03" db="EMBL/GenBank/DDBJ databases">
        <title>Phycicoccus flavus sp. nov., a novel endophytic actinobacterium isolated from branch of Kandelia candel.</title>
        <authorList>
            <person name="Tuo L."/>
        </authorList>
    </citation>
    <scope>NUCLEOTIDE SEQUENCE</scope>
    <source>
        <strain evidence="3">CMS6Z-2</strain>
    </source>
</reference>
<keyword evidence="5" id="KW-1185">Reference proteome</keyword>
<dbReference type="Gene3D" id="3.20.20.140">
    <property type="entry name" value="Metal-dependent hydrolases"/>
    <property type="match status" value="1"/>
</dbReference>
<dbReference type="InterPro" id="IPR006680">
    <property type="entry name" value="Amidohydro-rel"/>
</dbReference>
<dbReference type="SUPFAM" id="SSF51556">
    <property type="entry name" value="Metallo-dependent hydrolases"/>
    <property type="match status" value="1"/>
</dbReference>
<proteinExistence type="predicted"/>
<dbReference type="PANTHER" id="PTHR21240">
    <property type="entry name" value="2-AMINO-3-CARBOXYLMUCONATE-6-SEMIALDEHYDE DECARBOXYLASE"/>
    <property type="match status" value="1"/>
</dbReference>
<dbReference type="EMBL" id="SAYU02000033">
    <property type="protein sequence ID" value="NHA68616.1"/>
    <property type="molecule type" value="Genomic_DNA"/>
</dbReference>
<comment type="caution">
    <text evidence="3">The sequence shown here is derived from an EMBL/GenBank/DDBJ whole genome shotgun (WGS) entry which is preliminary data.</text>
</comment>